<organism evidence="2">
    <name type="scientific">Dipodfec virus RodF1_50</name>
    <dbReference type="NCBI Taxonomy" id="2929300"/>
    <lineage>
        <taxon>Viruses</taxon>
        <taxon>Monodnaviria</taxon>
        <taxon>Sangervirae</taxon>
        <taxon>Phixviricota</taxon>
        <taxon>Malgrandaviricetes</taxon>
        <taxon>Petitvirales</taxon>
        <taxon>Microviridae</taxon>
    </lineage>
</organism>
<dbReference type="Pfam" id="PF23343">
    <property type="entry name" value="REP_ORF2-G2P"/>
    <property type="match status" value="1"/>
</dbReference>
<evidence type="ECO:0000259" key="1">
    <source>
        <dbReference type="Pfam" id="PF23343"/>
    </source>
</evidence>
<evidence type="ECO:0000313" key="2">
    <source>
        <dbReference type="EMBL" id="UPW41980.1"/>
    </source>
</evidence>
<dbReference type="InterPro" id="IPR056906">
    <property type="entry name" value="ORF2/G2P_dom"/>
</dbReference>
<protein>
    <submittedName>
        <fullName evidence="2">Replication initiator protein</fullName>
    </submittedName>
</protein>
<feature type="domain" description="Replication-associated protein ORF2/G2P" evidence="1">
    <location>
        <begin position="101"/>
        <end position="232"/>
    </location>
</feature>
<reference evidence="2" key="1">
    <citation type="submission" date="2022-02" db="EMBL/GenBank/DDBJ databases">
        <title>Towards deciphering the DNA virus diversity associated with rodent species in the families Cricetidae and Heteromyidae.</title>
        <authorList>
            <person name="Lund M."/>
            <person name="Larsen B.B."/>
            <person name="Gryseels S."/>
            <person name="Kraberger S."/>
            <person name="Rowsey D.M."/>
            <person name="Steger L."/>
            <person name="Yule K.M."/>
            <person name="Upham N.S."/>
            <person name="Worobey M."/>
            <person name="Van Doorslaer K."/>
            <person name="Varsani A."/>
        </authorList>
    </citation>
    <scope>NUCLEOTIDE SEQUENCE</scope>
    <source>
        <strain evidence="2">NeonRodF1_50</strain>
    </source>
</reference>
<dbReference type="EMBL" id="OM869704">
    <property type="protein sequence ID" value="UPW41980.1"/>
    <property type="molecule type" value="Genomic_DNA"/>
</dbReference>
<proteinExistence type="predicted"/>
<sequence>MSCFHPLKRWFILKTPDGKELAKVTSYDVEQMVLTDWKRDASSLDDVTLFMSRDTQPMAIKGLRLHPTEIPCGKCSGCRMDYARSWADRCMLELEYHSSAYFVTLTYNDEHLPLSGFTDEDTGEFLPAATLLKRDFQLFMKRLRKRFGEGIRFFAAGEYGTTTFRPHYHAILFGIKLDDLALWRRAIDSGIQDDFTYRTSPTLEKIWGNGFVCVADVTWETCAYTARYVMKKLKGPAAQFYDMFNIEPPFTLMSRQPGIAKQYYLDHPDCMEYDFINISTPNGGKKIRPPKYYRDLYEVDFPIQSQALRITRKKMAEQRQKLRIDQTGLSYLEMLAVQEHSLDERIKALKRGYDDGKP</sequence>
<accession>A0A976N343</accession>
<name>A0A976N343_9VIRU</name>